<dbReference type="Proteomes" id="UP000608923">
    <property type="component" value="Unassembled WGS sequence"/>
</dbReference>
<keyword evidence="4" id="KW-0804">Transcription</keyword>
<dbReference type="InterPro" id="IPR014284">
    <property type="entry name" value="RNA_pol_sigma-70_dom"/>
</dbReference>
<dbReference type="PANTHER" id="PTHR43133:SF63">
    <property type="entry name" value="RNA POLYMERASE SIGMA FACTOR FECI-RELATED"/>
    <property type="match status" value="1"/>
</dbReference>
<accession>A0A8H9IJU8</accession>
<feature type="domain" description="RNA polymerase sigma-70 region 2" evidence="5">
    <location>
        <begin position="13"/>
        <end position="79"/>
    </location>
</feature>
<keyword evidence="2" id="KW-0805">Transcription regulation</keyword>
<dbReference type="GO" id="GO:0003677">
    <property type="term" value="F:DNA binding"/>
    <property type="evidence" value="ECO:0007669"/>
    <property type="project" value="InterPro"/>
</dbReference>
<dbReference type="SUPFAM" id="SSF88659">
    <property type="entry name" value="Sigma3 and sigma4 domains of RNA polymerase sigma factors"/>
    <property type="match status" value="1"/>
</dbReference>
<proteinExistence type="inferred from homology"/>
<dbReference type="InterPro" id="IPR013324">
    <property type="entry name" value="RNA_pol_sigma_r3/r4-like"/>
</dbReference>
<dbReference type="PANTHER" id="PTHR43133">
    <property type="entry name" value="RNA POLYMERASE ECF-TYPE SIGMA FACTO"/>
    <property type="match status" value="1"/>
</dbReference>
<keyword evidence="8" id="KW-1185">Reference proteome</keyword>
<name>A0A8H9IJU8_9BURK</name>
<dbReference type="InterPro" id="IPR013325">
    <property type="entry name" value="RNA_pol_sigma_r2"/>
</dbReference>
<feature type="domain" description="RNA polymerase sigma factor 70 region 4 type 2" evidence="6">
    <location>
        <begin position="110"/>
        <end position="162"/>
    </location>
</feature>
<dbReference type="GO" id="GO:0016987">
    <property type="term" value="F:sigma factor activity"/>
    <property type="evidence" value="ECO:0007669"/>
    <property type="project" value="UniProtKB-KW"/>
</dbReference>
<keyword evidence="3" id="KW-0731">Sigma factor</keyword>
<dbReference type="EMBL" id="BMZN01000005">
    <property type="protein sequence ID" value="GHC56987.1"/>
    <property type="molecule type" value="Genomic_DNA"/>
</dbReference>
<dbReference type="InterPro" id="IPR007627">
    <property type="entry name" value="RNA_pol_sigma70_r2"/>
</dbReference>
<protein>
    <submittedName>
        <fullName evidence="7">ECF sigma factor FemI</fullName>
    </submittedName>
</protein>
<evidence type="ECO:0000256" key="2">
    <source>
        <dbReference type="ARBA" id="ARBA00023015"/>
    </source>
</evidence>
<comment type="similarity">
    <text evidence="1">Belongs to the sigma-70 factor family. ECF subfamily.</text>
</comment>
<evidence type="ECO:0000256" key="3">
    <source>
        <dbReference type="ARBA" id="ARBA00023082"/>
    </source>
</evidence>
<evidence type="ECO:0000313" key="7">
    <source>
        <dbReference type="EMBL" id="GHC56987.1"/>
    </source>
</evidence>
<dbReference type="Pfam" id="PF08281">
    <property type="entry name" value="Sigma70_r4_2"/>
    <property type="match status" value="1"/>
</dbReference>
<dbReference type="InterPro" id="IPR013249">
    <property type="entry name" value="RNA_pol_sigma70_r4_t2"/>
</dbReference>
<comment type="caution">
    <text evidence="7">The sequence shown here is derived from an EMBL/GenBank/DDBJ whole genome shotgun (WGS) entry which is preliminary data.</text>
</comment>
<gene>
    <name evidence="7" type="primary">femI</name>
    <name evidence="7" type="ORF">GCM10010096_32480</name>
</gene>
<dbReference type="InterPro" id="IPR036388">
    <property type="entry name" value="WH-like_DNA-bd_sf"/>
</dbReference>
<dbReference type="Gene3D" id="1.10.1740.10">
    <property type="match status" value="1"/>
</dbReference>
<dbReference type="GO" id="GO:0006352">
    <property type="term" value="P:DNA-templated transcription initiation"/>
    <property type="evidence" value="ECO:0007669"/>
    <property type="project" value="InterPro"/>
</dbReference>
<dbReference type="Gene3D" id="1.10.10.10">
    <property type="entry name" value="Winged helix-like DNA-binding domain superfamily/Winged helix DNA-binding domain"/>
    <property type="match status" value="1"/>
</dbReference>
<dbReference type="NCBIfam" id="TIGR02937">
    <property type="entry name" value="sigma70-ECF"/>
    <property type="match status" value="1"/>
</dbReference>
<sequence length="187" mass="21283">MHNASFSPDTESLYRNYHGWLHGWLRRRLGNSLDAADLAQDVFVRLLQKPRHFGSEPEARVYLRLMANGMCVDLWRRRQIEQAWLEELANRPAALAPSAEHQALVLEALHEIDSMLRTLPAKVGNAFFMAMADGMSNREIADALGVSTRMVHKYISQAMLCCLQLEARQTLAETPVYPRPCLSQPPR</sequence>
<dbReference type="Pfam" id="PF04542">
    <property type="entry name" value="Sigma70_r2"/>
    <property type="match status" value="1"/>
</dbReference>
<dbReference type="InterPro" id="IPR039425">
    <property type="entry name" value="RNA_pol_sigma-70-like"/>
</dbReference>
<evidence type="ECO:0000259" key="6">
    <source>
        <dbReference type="Pfam" id="PF08281"/>
    </source>
</evidence>
<dbReference type="SUPFAM" id="SSF88946">
    <property type="entry name" value="Sigma2 domain of RNA polymerase sigma factors"/>
    <property type="match status" value="1"/>
</dbReference>
<evidence type="ECO:0000313" key="8">
    <source>
        <dbReference type="Proteomes" id="UP000608923"/>
    </source>
</evidence>
<evidence type="ECO:0000259" key="5">
    <source>
        <dbReference type="Pfam" id="PF04542"/>
    </source>
</evidence>
<dbReference type="AlphaFoldDB" id="A0A8H9IJU8"/>
<dbReference type="RefSeq" id="WP_189393707.1">
    <property type="nucleotide sequence ID" value="NZ_BMZN01000005.1"/>
</dbReference>
<organism evidence="7 8">
    <name type="scientific">Alcaligenes pakistanensis</name>
    <dbReference type="NCBI Taxonomy" id="1482717"/>
    <lineage>
        <taxon>Bacteria</taxon>
        <taxon>Pseudomonadati</taxon>
        <taxon>Pseudomonadota</taxon>
        <taxon>Betaproteobacteria</taxon>
        <taxon>Burkholderiales</taxon>
        <taxon>Alcaligenaceae</taxon>
        <taxon>Alcaligenes</taxon>
    </lineage>
</organism>
<reference evidence="8" key="1">
    <citation type="journal article" date="2019" name="Int. J. Syst. Evol. Microbiol.">
        <title>The Global Catalogue of Microorganisms (GCM) 10K type strain sequencing project: providing services to taxonomists for standard genome sequencing and annotation.</title>
        <authorList>
            <consortium name="The Broad Institute Genomics Platform"/>
            <consortium name="The Broad Institute Genome Sequencing Center for Infectious Disease"/>
            <person name="Wu L."/>
            <person name="Ma J."/>
        </authorList>
    </citation>
    <scope>NUCLEOTIDE SEQUENCE [LARGE SCALE GENOMIC DNA]</scope>
    <source>
        <strain evidence="8">KCTC 42083</strain>
    </source>
</reference>
<evidence type="ECO:0000256" key="1">
    <source>
        <dbReference type="ARBA" id="ARBA00010641"/>
    </source>
</evidence>
<evidence type="ECO:0000256" key="4">
    <source>
        <dbReference type="ARBA" id="ARBA00023163"/>
    </source>
</evidence>